<sequence>MELAIEKNIRFHKIKRVLHLLGHDSKIHLAGNLGLGIPSDLHPLDCHLLHSDNAQNICVEWKYRAQLHIDYWHEENLSCYNLQWRSLAPNTYLKDCYSLSGAYWFGMGEMYKTSFPFSNISLPLQPFITGDAYQDQLGPVLERYWLSSKGVAIRIDPEIPLYVSVNSSGDEKLCLEAQFDSIPPDSTRTKLFLYTICKEDNIVLTHLHVMRKFHLKTQSTSNVSIYKSLLWSTEPKLTAILTNESLLNYASHIAEHGLEPGYIVLPYNWEKHKGDFEFHPNFAENPSDVINTLHSKGFRILLAIHPYVCIESSVFSKGVKRSYFISDPKWDVPLLSRWKGSMCATIDISNQKAADWYISRLKELKEKYGIDGFIFIGGYSSSLPRSYNHHRKLINPNYFVTEFLKLAHEFGPISGASVGFQTKNVNVFMKISPRTSTWDSSKGIASVIPTVLTLELLGYAIVNPGAVGGDILRTANNTRPERELYIRWIQLSAFMPILQFSFLPGDYDLEVIKVAKVMYKIREQKVLPLLKRCIKEYVEIGTPLLRPLWWMEPKEPNAYMCNTEFSIGNEIVVAPVLEKGKNSLDIYLPKGWWRDEITTEKLQGGKWLYNYSVPLDKVAYFTRAILSS</sequence>
<dbReference type="InterPro" id="IPR050985">
    <property type="entry name" value="Alpha-glycosidase_related"/>
</dbReference>
<comment type="similarity">
    <text evidence="1 4">Belongs to the glycosyl hydrolase 31 family.</text>
</comment>
<feature type="domain" description="Glycoside hydrolase family 31 TIM barrel" evidence="5">
    <location>
        <begin position="243"/>
        <end position="373"/>
    </location>
</feature>
<dbReference type="GeneID" id="106458503"/>
<proteinExistence type="inferred from homology"/>
<dbReference type="InterPro" id="IPR017853">
    <property type="entry name" value="GH"/>
</dbReference>
<evidence type="ECO:0000256" key="1">
    <source>
        <dbReference type="ARBA" id="ARBA00007806"/>
    </source>
</evidence>
<dbReference type="SUPFAM" id="SSF51011">
    <property type="entry name" value="Glycosyl hydrolase domain"/>
    <property type="match status" value="1"/>
</dbReference>
<evidence type="ECO:0000259" key="6">
    <source>
        <dbReference type="Pfam" id="PF21365"/>
    </source>
</evidence>
<dbReference type="RefSeq" id="XP_013773478.1">
    <property type="nucleotide sequence ID" value="XM_013918024.1"/>
</dbReference>
<accession>A0ABM1B2I3</accession>
<feature type="domain" description="Glycosyl hydrolase family 31 C-terminal" evidence="6">
    <location>
        <begin position="541"/>
        <end position="624"/>
    </location>
</feature>
<dbReference type="Proteomes" id="UP000694941">
    <property type="component" value="Unplaced"/>
</dbReference>
<dbReference type="SUPFAM" id="SSF51445">
    <property type="entry name" value="(Trans)glycosidases"/>
    <property type="match status" value="1"/>
</dbReference>
<dbReference type="PANTHER" id="PTHR43053">
    <property type="entry name" value="GLYCOSIDASE FAMILY 31"/>
    <property type="match status" value="1"/>
</dbReference>
<evidence type="ECO:0000313" key="7">
    <source>
        <dbReference type="Proteomes" id="UP000694941"/>
    </source>
</evidence>
<organism evidence="7 8">
    <name type="scientific">Limulus polyphemus</name>
    <name type="common">Atlantic horseshoe crab</name>
    <dbReference type="NCBI Taxonomy" id="6850"/>
    <lineage>
        <taxon>Eukaryota</taxon>
        <taxon>Metazoa</taxon>
        <taxon>Ecdysozoa</taxon>
        <taxon>Arthropoda</taxon>
        <taxon>Chelicerata</taxon>
        <taxon>Merostomata</taxon>
        <taxon>Xiphosura</taxon>
        <taxon>Limulidae</taxon>
        <taxon>Limulus</taxon>
    </lineage>
</organism>
<keyword evidence="7" id="KW-1185">Reference proteome</keyword>
<name>A0ABM1B2I3_LIMPO</name>
<dbReference type="Pfam" id="PF01055">
    <property type="entry name" value="Glyco_hydro_31_2nd"/>
    <property type="match status" value="1"/>
</dbReference>
<evidence type="ECO:0000256" key="3">
    <source>
        <dbReference type="ARBA" id="ARBA00023295"/>
    </source>
</evidence>
<keyword evidence="3 4" id="KW-0326">Glycosidase</keyword>
<dbReference type="Gene3D" id="3.20.20.80">
    <property type="entry name" value="Glycosidases"/>
    <property type="match status" value="1"/>
</dbReference>
<dbReference type="CDD" id="cd06592">
    <property type="entry name" value="GH31_NET37"/>
    <property type="match status" value="1"/>
</dbReference>
<evidence type="ECO:0000256" key="2">
    <source>
        <dbReference type="ARBA" id="ARBA00022801"/>
    </source>
</evidence>
<evidence type="ECO:0000313" key="8">
    <source>
        <dbReference type="RefSeq" id="XP_013773478.1"/>
    </source>
</evidence>
<dbReference type="InterPro" id="IPR000322">
    <property type="entry name" value="Glyco_hydro_31_TIM"/>
</dbReference>
<dbReference type="PANTHER" id="PTHR43053:SF4">
    <property type="entry name" value="MYOGENESIS-REGULATING GLYCOSIDASE"/>
    <property type="match status" value="1"/>
</dbReference>
<dbReference type="InterPro" id="IPR013780">
    <property type="entry name" value="Glyco_hydro_b"/>
</dbReference>
<dbReference type="InterPro" id="IPR048395">
    <property type="entry name" value="Glyco_hydro_31_C"/>
</dbReference>
<protein>
    <submittedName>
        <fullName evidence="8">Uncharacterized family 31 glucosidase KIAA1161-like</fullName>
    </submittedName>
</protein>
<evidence type="ECO:0000259" key="5">
    <source>
        <dbReference type="Pfam" id="PF01055"/>
    </source>
</evidence>
<evidence type="ECO:0000256" key="4">
    <source>
        <dbReference type="RuleBase" id="RU361185"/>
    </source>
</evidence>
<dbReference type="Gene3D" id="2.60.40.1180">
    <property type="entry name" value="Golgi alpha-mannosidase II"/>
    <property type="match status" value="1"/>
</dbReference>
<keyword evidence="2 4" id="KW-0378">Hydrolase</keyword>
<reference evidence="8" key="1">
    <citation type="submission" date="2025-08" db="UniProtKB">
        <authorList>
            <consortium name="RefSeq"/>
        </authorList>
    </citation>
    <scope>IDENTIFICATION</scope>
    <source>
        <tissue evidence="8">Muscle</tissue>
    </source>
</reference>
<gene>
    <name evidence="8" type="primary">LOC106458503</name>
</gene>
<dbReference type="Pfam" id="PF21365">
    <property type="entry name" value="Glyco_hydro_31_3rd"/>
    <property type="match status" value="1"/>
</dbReference>